<feature type="binding site" evidence="2">
    <location>
        <position position="153"/>
    </location>
    <ligand>
        <name>Zn(2+)</name>
        <dbReference type="ChEBI" id="CHEBI:29105"/>
        <note>catalytic</note>
    </ligand>
</feature>
<feature type="binding site" evidence="2">
    <location>
        <position position="157"/>
    </location>
    <ligand>
        <name>Zn(2+)</name>
        <dbReference type="ChEBI" id="CHEBI:29105"/>
        <note>catalytic</note>
    </ligand>
</feature>
<dbReference type="GO" id="GO:0006508">
    <property type="term" value="P:proteolysis"/>
    <property type="evidence" value="ECO:0007669"/>
    <property type="project" value="InterPro"/>
</dbReference>
<keyword evidence="2" id="KW-0479">Metal-binding</keyword>
<feature type="active site" evidence="2">
    <location>
        <position position="154"/>
    </location>
</feature>
<evidence type="ECO:0000256" key="2">
    <source>
        <dbReference type="PROSITE-ProRule" id="PRU00276"/>
    </source>
</evidence>
<sequence>VPDQQNQNSGLVLVVDHAEVWSLFLTYSHITVIITGHPQRVFNTPSDMFCYGVQLYRSLGIRVMLVGLEIWTYGDQIEVSPNPDVTLERFMAWRQQTLLPRTKHDNAQFITDVDFIGNTVGLAYTGKICTGRSVAVNEDHNDNAIGVATTLAHEMGHNLGLSHDAPGCVCRSSQPQSGCIKLLHPRLSIVYILTVCWFIIRKAQTFCNSLTSVKLVSSS</sequence>
<dbReference type="GeneTree" id="ENSGT00940000158585"/>
<organism evidence="4 5">
    <name type="scientific">Gadus morhua</name>
    <name type="common">Atlantic cod</name>
    <dbReference type="NCBI Taxonomy" id="8049"/>
    <lineage>
        <taxon>Eukaryota</taxon>
        <taxon>Metazoa</taxon>
        <taxon>Chordata</taxon>
        <taxon>Craniata</taxon>
        <taxon>Vertebrata</taxon>
        <taxon>Euteleostomi</taxon>
        <taxon>Actinopterygii</taxon>
        <taxon>Neopterygii</taxon>
        <taxon>Teleostei</taxon>
        <taxon>Neoteleostei</taxon>
        <taxon>Acanthomorphata</taxon>
        <taxon>Zeiogadaria</taxon>
        <taxon>Gadariae</taxon>
        <taxon>Gadiformes</taxon>
        <taxon>Gadoidei</taxon>
        <taxon>Gadidae</taxon>
        <taxon>Gadus</taxon>
    </lineage>
</organism>
<dbReference type="GO" id="GO:0002693">
    <property type="term" value="P:positive regulation of cellular extravasation"/>
    <property type="evidence" value="ECO:0007669"/>
    <property type="project" value="TreeGrafter"/>
</dbReference>
<comment type="caution">
    <text evidence="2">Lacks conserved residue(s) required for the propagation of feature annotation.</text>
</comment>
<evidence type="ECO:0000259" key="3">
    <source>
        <dbReference type="PROSITE" id="PS50215"/>
    </source>
</evidence>
<dbReference type="Proteomes" id="UP000694546">
    <property type="component" value="Chromosome 15"/>
</dbReference>
<feature type="domain" description="Peptidase M12B" evidence="3">
    <location>
        <begin position="55"/>
        <end position="196"/>
    </location>
</feature>
<name>A0A8C5AHJ7_GADMO</name>
<dbReference type="GO" id="GO:0051044">
    <property type="term" value="P:positive regulation of membrane protein ectodomain proteolysis"/>
    <property type="evidence" value="ECO:0007669"/>
    <property type="project" value="TreeGrafter"/>
</dbReference>
<proteinExistence type="predicted"/>
<dbReference type="SUPFAM" id="SSF55486">
    <property type="entry name" value="Metalloproteases ('zincins'), catalytic domain"/>
    <property type="match status" value="1"/>
</dbReference>
<evidence type="ECO:0000313" key="5">
    <source>
        <dbReference type="Proteomes" id="UP000694546"/>
    </source>
</evidence>
<dbReference type="Gene3D" id="3.40.390.10">
    <property type="entry name" value="Collagenase (Catalytic Domain)"/>
    <property type="match status" value="1"/>
</dbReference>
<dbReference type="InterPro" id="IPR024079">
    <property type="entry name" value="MetalloPept_cat_dom_sf"/>
</dbReference>
<dbReference type="GO" id="GO:0050839">
    <property type="term" value="F:cell adhesion molecule binding"/>
    <property type="evidence" value="ECO:0007669"/>
    <property type="project" value="TreeGrafter"/>
</dbReference>
<dbReference type="Pfam" id="PF01421">
    <property type="entry name" value="Reprolysin"/>
    <property type="match status" value="1"/>
</dbReference>
<keyword evidence="5" id="KW-1185">Reference proteome</keyword>
<keyword evidence="2" id="KW-0862">Zinc</keyword>
<dbReference type="AlphaFoldDB" id="A0A8C5AHJ7"/>
<accession>A0A8C5AHJ7</accession>
<dbReference type="Ensembl" id="ENSGMOT00000028628.1">
    <property type="protein sequence ID" value="ENSGMOP00000031780.1"/>
    <property type="gene ID" value="ENSGMOG00000034909.1"/>
</dbReference>
<reference evidence="4" key="2">
    <citation type="submission" date="2025-09" db="UniProtKB">
        <authorList>
            <consortium name="Ensembl"/>
        </authorList>
    </citation>
    <scope>IDENTIFICATION</scope>
</reference>
<dbReference type="PROSITE" id="PS50215">
    <property type="entry name" value="ADAM_MEPRO"/>
    <property type="match status" value="1"/>
</dbReference>
<dbReference type="GO" id="GO:0046872">
    <property type="term" value="F:metal ion binding"/>
    <property type="evidence" value="ECO:0007669"/>
    <property type="project" value="UniProtKB-KW"/>
</dbReference>
<reference evidence="4" key="1">
    <citation type="submission" date="2025-08" db="UniProtKB">
        <authorList>
            <consortium name="Ensembl"/>
        </authorList>
    </citation>
    <scope>IDENTIFICATION</scope>
</reference>
<dbReference type="GO" id="GO:0006954">
    <property type="term" value="P:inflammatory response"/>
    <property type="evidence" value="ECO:0007669"/>
    <property type="project" value="TreeGrafter"/>
</dbReference>
<keyword evidence="1" id="KW-1015">Disulfide bond</keyword>
<dbReference type="InterPro" id="IPR034027">
    <property type="entry name" value="Reprolysin_adamalysin"/>
</dbReference>
<dbReference type="PANTHER" id="PTHR11905">
    <property type="entry name" value="ADAM A DISINTEGRIN AND METALLOPROTEASE DOMAIN"/>
    <property type="match status" value="1"/>
</dbReference>
<dbReference type="InterPro" id="IPR001590">
    <property type="entry name" value="Peptidase_M12B"/>
</dbReference>
<evidence type="ECO:0000313" key="4">
    <source>
        <dbReference type="Ensembl" id="ENSGMOP00000031780.1"/>
    </source>
</evidence>
<dbReference type="GO" id="GO:0004222">
    <property type="term" value="F:metalloendopeptidase activity"/>
    <property type="evidence" value="ECO:0007669"/>
    <property type="project" value="InterPro"/>
</dbReference>
<feature type="binding site" evidence="2">
    <location>
        <position position="163"/>
    </location>
    <ligand>
        <name>Zn(2+)</name>
        <dbReference type="ChEBI" id="CHEBI:29105"/>
        <note>catalytic</note>
    </ligand>
</feature>
<dbReference type="GO" id="GO:0022407">
    <property type="term" value="P:regulation of cell-cell adhesion"/>
    <property type="evidence" value="ECO:0007669"/>
    <property type="project" value="TreeGrafter"/>
</dbReference>
<protein>
    <recommendedName>
        <fullName evidence="3">Peptidase M12B domain-containing protein</fullName>
    </recommendedName>
</protein>
<dbReference type="PANTHER" id="PTHR11905:SF20">
    <property type="entry name" value="DISINTEGRIN AND METALLOPROTEINASE DOMAIN-CONTAINING PROTEIN 8"/>
    <property type="match status" value="1"/>
</dbReference>
<evidence type="ECO:0000256" key="1">
    <source>
        <dbReference type="ARBA" id="ARBA00023157"/>
    </source>
</evidence>
<dbReference type="CDD" id="cd04269">
    <property type="entry name" value="ZnMc_adamalysin_II_like"/>
    <property type="match status" value="1"/>
</dbReference>